<organism evidence="1">
    <name type="scientific">bioreactor metagenome</name>
    <dbReference type="NCBI Taxonomy" id="1076179"/>
    <lineage>
        <taxon>unclassified sequences</taxon>
        <taxon>metagenomes</taxon>
        <taxon>ecological metagenomes</taxon>
    </lineage>
</organism>
<reference evidence="1" key="1">
    <citation type="submission" date="2019-08" db="EMBL/GenBank/DDBJ databases">
        <authorList>
            <person name="Kucharzyk K."/>
            <person name="Murdoch R.W."/>
            <person name="Higgins S."/>
            <person name="Loffler F."/>
        </authorList>
    </citation>
    <scope>NUCLEOTIDE SEQUENCE</scope>
</reference>
<dbReference type="EMBL" id="VSSQ01122649">
    <property type="protein sequence ID" value="MPN54434.1"/>
    <property type="molecule type" value="Genomic_DNA"/>
</dbReference>
<proteinExistence type="predicted"/>
<protein>
    <submittedName>
        <fullName evidence="1">Uncharacterized protein</fullName>
    </submittedName>
</protein>
<name>A0A645J1Q8_9ZZZZ</name>
<gene>
    <name evidence="1" type="ORF">SDC9_202104</name>
</gene>
<evidence type="ECO:0000313" key="1">
    <source>
        <dbReference type="EMBL" id="MPN54434.1"/>
    </source>
</evidence>
<comment type="caution">
    <text evidence="1">The sequence shown here is derived from an EMBL/GenBank/DDBJ whole genome shotgun (WGS) entry which is preliminary data.</text>
</comment>
<sequence>MLPTFKGKPLVRSGNVLYYGDPSEKYIAMMQVLTNKSFEDVTLSDRVSVQILSTDETLHTSQRVVKRTEKTGLYQALTIATIWLDRALNNK</sequence>
<accession>A0A645J1Q8</accession>
<dbReference type="AlphaFoldDB" id="A0A645J1Q8"/>